<dbReference type="EMBL" id="CP001802">
    <property type="protein sequence ID" value="ACY19599.1"/>
    <property type="molecule type" value="Genomic_DNA"/>
</dbReference>
<dbReference type="RefSeq" id="WP_012832190.1">
    <property type="nucleotide sequence ID" value="NC_013441.1"/>
</dbReference>
<dbReference type="AlphaFoldDB" id="D0LC75"/>
<sequence length="154" mass="15626">MKRRRARATALICAAAAMSMVTACGDDSSGTPTSSGSSQAVTVTTAGTADQGSPQVPADWPQDVPIISGGRYKSSTAQSVGGAVAVEVYGLEPSAFDRAVDELKNAGFTPLGAIDPGTESLRTTSLNRGGTVVVLVATGQGDQYVLTYTVRKAA</sequence>
<keyword evidence="2" id="KW-0732">Signal</keyword>
<feature type="signal peptide" evidence="2">
    <location>
        <begin position="1"/>
        <end position="23"/>
    </location>
</feature>
<name>D0LC75_GORB4</name>
<dbReference type="KEGG" id="gbr:Gbro_0254"/>
<dbReference type="PROSITE" id="PS51257">
    <property type="entry name" value="PROKAR_LIPOPROTEIN"/>
    <property type="match status" value="1"/>
</dbReference>
<evidence type="ECO:0000256" key="2">
    <source>
        <dbReference type="SAM" id="SignalP"/>
    </source>
</evidence>
<evidence type="ECO:0000313" key="3">
    <source>
        <dbReference type="EMBL" id="ACY19599.1"/>
    </source>
</evidence>
<dbReference type="Proteomes" id="UP000001219">
    <property type="component" value="Chromosome"/>
</dbReference>
<feature type="region of interest" description="Disordered" evidence="1">
    <location>
        <begin position="25"/>
        <end position="64"/>
    </location>
</feature>
<keyword evidence="4" id="KW-1185">Reference proteome</keyword>
<feature type="compositionally biased region" description="Low complexity" evidence="1">
    <location>
        <begin position="25"/>
        <end position="38"/>
    </location>
</feature>
<feature type="chain" id="PRO_5038791196" description="Lipoprotein" evidence="2">
    <location>
        <begin position="24"/>
        <end position="154"/>
    </location>
</feature>
<evidence type="ECO:0008006" key="5">
    <source>
        <dbReference type="Google" id="ProtNLM"/>
    </source>
</evidence>
<organism evidence="3 4">
    <name type="scientific">Gordonia bronchialis (strain ATCC 25592 / DSM 43247 / BCRC 13721 / JCM 3198 / KCTC 3076 / NBRC 16047 / NCTC 10667)</name>
    <name type="common">Rhodococcus bronchialis</name>
    <dbReference type="NCBI Taxonomy" id="526226"/>
    <lineage>
        <taxon>Bacteria</taxon>
        <taxon>Bacillati</taxon>
        <taxon>Actinomycetota</taxon>
        <taxon>Actinomycetes</taxon>
        <taxon>Mycobacteriales</taxon>
        <taxon>Gordoniaceae</taxon>
        <taxon>Gordonia</taxon>
    </lineage>
</organism>
<evidence type="ECO:0000313" key="4">
    <source>
        <dbReference type="Proteomes" id="UP000001219"/>
    </source>
</evidence>
<dbReference type="OrthoDB" id="5123533at2"/>
<evidence type="ECO:0000256" key="1">
    <source>
        <dbReference type="SAM" id="MobiDB-lite"/>
    </source>
</evidence>
<reference evidence="4" key="1">
    <citation type="submission" date="2009-10" db="EMBL/GenBank/DDBJ databases">
        <title>The complete chromosome of Gordonia bronchialis DSM 43247.</title>
        <authorList>
            <consortium name="US DOE Joint Genome Institute (JGI-PGF)"/>
            <person name="Lucas S."/>
            <person name="Copeland A."/>
            <person name="Lapidus A."/>
            <person name="Glavina del Rio T."/>
            <person name="Dalin E."/>
            <person name="Tice H."/>
            <person name="Bruce D."/>
            <person name="Goodwin L."/>
            <person name="Pitluck S."/>
            <person name="Kyrpides N."/>
            <person name="Mavromatis K."/>
            <person name="Ivanova N."/>
            <person name="Ovchinnikova G."/>
            <person name="Saunders E."/>
            <person name="Brettin T."/>
            <person name="Detter J.C."/>
            <person name="Han C."/>
            <person name="Larimer F."/>
            <person name="Land M."/>
            <person name="Hauser L."/>
            <person name="Markowitz V."/>
            <person name="Cheng J.-F."/>
            <person name="Hugenholtz P."/>
            <person name="Woyke T."/>
            <person name="Wu D."/>
            <person name="Jando M."/>
            <person name="Schneider S."/>
            <person name="Goeker M."/>
            <person name="Klenk H.-P."/>
            <person name="Eisen J.A."/>
        </authorList>
    </citation>
    <scope>NUCLEOTIDE SEQUENCE [LARGE SCALE GENOMIC DNA]</scope>
    <source>
        <strain evidence="4">ATCC 25592 / DSM 43247 / BCRC 13721 / JCM 3198 / KCTC 3076 / NBRC 16047 / NCTC 10667</strain>
    </source>
</reference>
<gene>
    <name evidence="3" type="ordered locus">Gbro_0254</name>
</gene>
<feature type="compositionally biased region" description="Polar residues" evidence="1">
    <location>
        <begin position="39"/>
        <end position="54"/>
    </location>
</feature>
<dbReference type="HOGENOM" id="CLU_1701766_0_0_11"/>
<reference evidence="3 4" key="2">
    <citation type="journal article" date="2010" name="Stand. Genomic Sci.">
        <title>Complete genome sequence of Gordonia bronchialis type strain (3410).</title>
        <authorList>
            <person name="Ivanova N."/>
            <person name="Sikorski J."/>
            <person name="Jando M."/>
            <person name="Lapidus A."/>
            <person name="Nolan M."/>
            <person name="Lucas S."/>
            <person name="Del Rio T.G."/>
            <person name="Tice H."/>
            <person name="Copeland A."/>
            <person name="Cheng J.F."/>
            <person name="Chen F."/>
            <person name="Bruce D."/>
            <person name="Goodwin L."/>
            <person name="Pitluck S."/>
            <person name="Mavromatis K."/>
            <person name="Ovchinnikova G."/>
            <person name="Pati A."/>
            <person name="Chen A."/>
            <person name="Palaniappan K."/>
            <person name="Land M."/>
            <person name="Hauser L."/>
            <person name="Chang Y.J."/>
            <person name="Jeffries C.D."/>
            <person name="Chain P."/>
            <person name="Saunders E."/>
            <person name="Han C."/>
            <person name="Detter J.C."/>
            <person name="Brettin T."/>
            <person name="Rohde M."/>
            <person name="Goker M."/>
            <person name="Bristow J."/>
            <person name="Eisen J.A."/>
            <person name="Markowitz V."/>
            <person name="Hugenholtz P."/>
            <person name="Klenk H.P."/>
            <person name="Kyrpides N.C."/>
        </authorList>
    </citation>
    <scope>NUCLEOTIDE SEQUENCE [LARGE SCALE GENOMIC DNA]</scope>
    <source>
        <strain evidence="4">ATCC 25592 / DSM 43247 / BCRC 13721 / JCM 3198 / KCTC 3076 / NBRC 16047 / NCTC 10667</strain>
    </source>
</reference>
<proteinExistence type="predicted"/>
<accession>D0LC75</accession>
<protein>
    <recommendedName>
        <fullName evidence="5">Lipoprotein</fullName>
    </recommendedName>
</protein>
<dbReference type="STRING" id="526226.Gbro_0254"/>